<dbReference type="PROSITE" id="PS50005">
    <property type="entry name" value="TPR"/>
    <property type="match status" value="1"/>
</dbReference>
<keyword evidence="2" id="KW-0812">Transmembrane</keyword>
<proteinExistence type="predicted"/>
<keyword evidence="2" id="KW-1133">Transmembrane helix</keyword>
<protein>
    <recommendedName>
        <fullName evidence="3">Signal transduction histidine kinase internal region domain-containing protein</fullName>
    </recommendedName>
</protein>
<dbReference type="InterPro" id="IPR019734">
    <property type="entry name" value="TPR_rpt"/>
</dbReference>
<gene>
    <name evidence="4" type="ORF">FOF46_17920</name>
</gene>
<dbReference type="Gene3D" id="1.25.40.10">
    <property type="entry name" value="Tetratricopeptide repeat domain"/>
    <property type="match status" value="1"/>
</dbReference>
<dbReference type="InterPro" id="IPR050640">
    <property type="entry name" value="Bact_2-comp_sensor_kinase"/>
</dbReference>
<dbReference type="Gene3D" id="3.30.565.10">
    <property type="entry name" value="Histidine kinase-like ATPase, C-terminal domain"/>
    <property type="match status" value="1"/>
</dbReference>
<name>A0A554VH88_9FLAO</name>
<dbReference type="InterPro" id="IPR011990">
    <property type="entry name" value="TPR-like_helical_dom_sf"/>
</dbReference>
<dbReference type="RefSeq" id="WP_143917412.1">
    <property type="nucleotide sequence ID" value="NZ_CANLFO010000002.1"/>
</dbReference>
<evidence type="ECO:0000313" key="5">
    <source>
        <dbReference type="Proteomes" id="UP000318833"/>
    </source>
</evidence>
<evidence type="ECO:0000256" key="2">
    <source>
        <dbReference type="SAM" id="Phobius"/>
    </source>
</evidence>
<dbReference type="PANTHER" id="PTHR34220">
    <property type="entry name" value="SENSOR HISTIDINE KINASE YPDA"/>
    <property type="match status" value="1"/>
</dbReference>
<dbReference type="PANTHER" id="PTHR34220:SF7">
    <property type="entry name" value="SENSOR HISTIDINE KINASE YPDA"/>
    <property type="match status" value="1"/>
</dbReference>
<dbReference type="SUPFAM" id="SSF48452">
    <property type="entry name" value="TPR-like"/>
    <property type="match status" value="1"/>
</dbReference>
<dbReference type="AlphaFoldDB" id="A0A554VH88"/>
<keyword evidence="2" id="KW-0472">Membrane</keyword>
<dbReference type="GO" id="GO:0016020">
    <property type="term" value="C:membrane"/>
    <property type="evidence" value="ECO:0007669"/>
    <property type="project" value="InterPro"/>
</dbReference>
<dbReference type="SUPFAM" id="SSF55874">
    <property type="entry name" value="ATPase domain of HSP90 chaperone/DNA topoisomerase II/histidine kinase"/>
    <property type="match status" value="1"/>
</dbReference>
<dbReference type="EMBL" id="VLNR01000040">
    <property type="protein sequence ID" value="TSE06795.1"/>
    <property type="molecule type" value="Genomic_DNA"/>
</dbReference>
<evidence type="ECO:0000313" key="4">
    <source>
        <dbReference type="EMBL" id="TSE06795.1"/>
    </source>
</evidence>
<keyword evidence="1" id="KW-0802">TPR repeat</keyword>
<dbReference type="OrthoDB" id="6190788at2"/>
<organism evidence="4 5">
    <name type="scientific">Aquimarina algiphila</name>
    <dbReference type="NCBI Taxonomy" id="2047982"/>
    <lineage>
        <taxon>Bacteria</taxon>
        <taxon>Pseudomonadati</taxon>
        <taxon>Bacteroidota</taxon>
        <taxon>Flavobacteriia</taxon>
        <taxon>Flavobacteriales</taxon>
        <taxon>Flavobacteriaceae</taxon>
        <taxon>Aquimarina</taxon>
    </lineage>
</organism>
<reference evidence="4 5" key="1">
    <citation type="submission" date="2019-07" db="EMBL/GenBank/DDBJ databases">
        <title>The draft genome sequence of Aquimarina algiphila M91.</title>
        <authorList>
            <person name="Meng X."/>
        </authorList>
    </citation>
    <scope>NUCLEOTIDE SEQUENCE [LARGE SCALE GENOMIC DNA]</scope>
    <source>
        <strain evidence="4 5">M91</strain>
    </source>
</reference>
<feature type="transmembrane region" description="Helical" evidence="2">
    <location>
        <begin position="407"/>
        <end position="427"/>
    </location>
</feature>
<feature type="domain" description="Signal transduction histidine kinase internal region" evidence="3">
    <location>
        <begin position="442"/>
        <end position="513"/>
    </location>
</feature>
<feature type="repeat" description="TPR" evidence="1">
    <location>
        <begin position="187"/>
        <end position="220"/>
    </location>
</feature>
<dbReference type="InterPro" id="IPR010559">
    <property type="entry name" value="Sig_transdc_His_kin_internal"/>
</dbReference>
<dbReference type="Proteomes" id="UP000318833">
    <property type="component" value="Unassembled WGS sequence"/>
</dbReference>
<sequence length="645" mass="75037">MKGLFFILVFVFLSFDSSSQEILSQHTIDTISFAKTNRPYISKIKYSLNKDKSLKGWTKYYTFKSYVHLFKLENDSALSNAHKAIKAYESLEQGHPGADGIAHKAYYIKGLREYFATRPLTALQTLYRGLELTSQYPESPDKKSWRFYILERISYIHIDLGDIDLALRARKEAFRDSIWANYRFEVINNRLDIGYLYKHKKKYDSAKVHFNEALRMYKDTILLDNDNYDKDVFFINQVRALDALGDIALYQNQKDSAYNNFSKANKIFLDKELINSDLLSSKSKLSPLISYGYMLFYQDNLNESETVLNRVRDSLRKKYNYTRDERNLYIRVCDFLNKVYFKQGAHEKSTSILSELNEYLITYHEKSIAKQLQLYASEFELKEKDASISKLEKITTQQKTIIKQRNIINWVIIGLFLSFLILGIVLFRQNKLKSKYKTTILEQRLLRSQLNPHFLFNSLGTIVSLTSNESKNVIPYTLKLSNLLRSILENSREEFVSLEEEIQTVKDYLELQSNFSQKFDHVVEIDPGLNVQNILVPPMFIQPFVENAIEHGIAAVKDGEITLKIIMDDNEKLIKSSIIDNGVGYAKGQEIKAKNSGYESLSGSILKDRFKIYSRSFKVDARFDVIENTDNKGSRVDVYLPYILE</sequence>
<evidence type="ECO:0000256" key="1">
    <source>
        <dbReference type="PROSITE-ProRule" id="PRU00339"/>
    </source>
</evidence>
<keyword evidence="5" id="KW-1185">Reference proteome</keyword>
<dbReference type="InterPro" id="IPR036890">
    <property type="entry name" value="HATPase_C_sf"/>
</dbReference>
<comment type="caution">
    <text evidence="4">The sequence shown here is derived from an EMBL/GenBank/DDBJ whole genome shotgun (WGS) entry which is preliminary data.</text>
</comment>
<accession>A0A554VH88</accession>
<dbReference type="GO" id="GO:0000155">
    <property type="term" value="F:phosphorelay sensor kinase activity"/>
    <property type="evidence" value="ECO:0007669"/>
    <property type="project" value="InterPro"/>
</dbReference>
<evidence type="ECO:0000259" key="3">
    <source>
        <dbReference type="Pfam" id="PF06580"/>
    </source>
</evidence>
<dbReference type="Pfam" id="PF06580">
    <property type="entry name" value="His_kinase"/>
    <property type="match status" value="1"/>
</dbReference>